<dbReference type="Proteomes" id="UP000663845">
    <property type="component" value="Unassembled WGS sequence"/>
</dbReference>
<dbReference type="FunFam" id="3.90.70.10:FF:000022">
    <property type="entry name" value="Ubiquitin carboxyl-terminal hydrolase 24"/>
    <property type="match status" value="1"/>
</dbReference>
<evidence type="ECO:0000256" key="1">
    <source>
        <dbReference type="SAM" id="MobiDB-lite"/>
    </source>
</evidence>
<dbReference type="GO" id="GO:0016579">
    <property type="term" value="P:protein deubiquitination"/>
    <property type="evidence" value="ECO:0007669"/>
    <property type="project" value="InterPro"/>
</dbReference>
<dbReference type="InterPro" id="IPR001394">
    <property type="entry name" value="Peptidase_C19_UCH"/>
</dbReference>
<dbReference type="InterPro" id="IPR018200">
    <property type="entry name" value="USP_CS"/>
</dbReference>
<evidence type="ECO:0000313" key="3">
    <source>
        <dbReference type="EMBL" id="CAF1152456.1"/>
    </source>
</evidence>
<dbReference type="InterPro" id="IPR028889">
    <property type="entry name" value="USP"/>
</dbReference>
<dbReference type="PANTHER" id="PTHR24006">
    <property type="entry name" value="UBIQUITIN CARBOXYL-TERMINAL HYDROLASE"/>
    <property type="match status" value="1"/>
</dbReference>
<dbReference type="PROSITE" id="PS50235">
    <property type="entry name" value="USP_3"/>
    <property type="match status" value="1"/>
</dbReference>
<dbReference type="Gene3D" id="3.90.70.10">
    <property type="entry name" value="Cysteine proteinases"/>
    <property type="match status" value="1"/>
</dbReference>
<dbReference type="PROSITE" id="PS00972">
    <property type="entry name" value="USP_1"/>
    <property type="match status" value="1"/>
</dbReference>
<gene>
    <name evidence="3" type="ORF">JYZ213_LOCUS24180</name>
</gene>
<dbReference type="PANTHER" id="PTHR24006:SF943">
    <property type="entry name" value="UBIQUITIN CARBOXYL-TERMINAL HYDROLASE PUF"/>
    <property type="match status" value="1"/>
</dbReference>
<name>A0A814T2E5_9BILA</name>
<sequence length="1277" mass="148142">MVSASRKLFDSLLPTLTISFVSGYCYQVSGYCYRLPLTSNTTFLVQPFFADFLLEILISTSSREVRQCALRNIIRLCKIETSACDIRAVIHQILLKARLPLWSTSSAGTRGPNQKLLAQSIEYFDLRCQLTENLTKEMQKMLHIDAQQILTDEFNWLSTYTVSSTSNELRAIDNILFMGHLRFIRTLLTCENINKIEFGNDFIRLLIDQFLFPASKSMSLTITPTNNENDLLDNSVPEPKCSTSESRLAAYDVLVELVRNCRPNLKIVVEDLINLHHRPILEKQTEWEFMPQVNPRATCGLVGLYNGGATCYMNSILQQLYMLPQISEHILSVHDDLENTTNGTTNKNGDSSLFYQLQQVFGHLMESKMQYYSPESLWKVFRLWGQEINIREQQDAFDFFTAMTDQIDEYLKSMKQEEIFRKQFEGIFCNQMICTNGCRHRYEGEERFMALNVAVKVDSLNESLNQFVKGEVLDGNNAYFCAKCQEKRTTIKRLCIKKLPPLLCIQMKRFGFDWENNRALKFDDYFKFPLVLNMEPYTLDGVNKRESFVEHDDSTNNTHNDGLINSSTGDNKSLPRSTSSLNNPSNNMPTINYELIGIVIHSGQANAGHYYSFIKDIRRRHSNNTNQWYRFNDTSVEEIQLTEQMLEEECFGGTFRVQKDNNNSTEERTRFWNAYMLIYQCIEPSKLLPPPPPVPSSPNTIRSSRHIPGTAVRVQHRPPNQRDSLSQLADLVVRSENSDLFKIEKPLIPSRVLACVKDENLEFLKNRDTYCEDYFQFIYKLSNICFDDINIPFDMEFIENDNDETSYDLCTKLALNFLFNTHLRTHRRLRKDCLQQWVQLLSRLFNKNLSSCEIFYNLLYERKENGLKLYLLDCPIEDIRFIFEQICEQVLQATYSHLIEKNHHIQETNSNDNHETLIINIDNNLLTLMKQFIEQLINLLDKSVVEQVKQSQAFFQLIYSYIKMNQNAIDYLLQLNTFTRLMNFLLGENLDTRRWNSGQAKEFGIIHEIIATLVLACNSTTEIFDQQQLQLKTHMNLYFQGKLANRYLKEICYAFQEVSPSQLIRTIQLLERIAYNNETFSEQLIRIILQSIVQAHTNDLKSLFKLLSHILLIEDSLQTKRVQLAFASTNESSNGDNCQIFNGLYSLIQTSIETEQRRAYQTVKFLINLSNTSNACKDYFSSTANQWEFAINWLKQQMQTSWQWSPAQNVSNEDTDTRSFQRTRSAQFTLEQAQSLLQQTTATTTTTTNNDASTSELMELNDTQSQSSSQSTLVGID</sequence>
<organism evidence="3 4">
    <name type="scientific">Adineta steineri</name>
    <dbReference type="NCBI Taxonomy" id="433720"/>
    <lineage>
        <taxon>Eukaryota</taxon>
        <taxon>Metazoa</taxon>
        <taxon>Spiralia</taxon>
        <taxon>Gnathifera</taxon>
        <taxon>Rotifera</taxon>
        <taxon>Eurotatoria</taxon>
        <taxon>Bdelloidea</taxon>
        <taxon>Adinetida</taxon>
        <taxon>Adinetidae</taxon>
        <taxon>Adineta</taxon>
    </lineage>
</organism>
<protein>
    <recommendedName>
        <fullName evidence="2">USP domain-containing protein</fullName>
    </recommendedName>
</protein>
<dbReference type="PROSITE" id="PS00973">
    <property type="entry name" value="USP_2"/>
    <property type="match status" value="1"/>
</dbReference>
<dbReference type="GO" id="GO:0004843">
    <property type="term" value="F:cysteine-type deubiquitinase activity"/>
    <property type="evidence" value="ECO:0007669"/>
    <property type="project" value="InterPro"/>
</dbReference>
<feature type="compositionally biased region" description="Polar residues" evidence="1">
    <location>
        <begin position="555"/>
        <end position="585"/>
    </location>
</feature>
<dbReference type="InterPro" id="IPR050164">
    <property type="entry name" value="Peptidase_C19"/>
</dbReference>
<evidence type="ECO:0000259" key="2">
    <source>
        <dbReference type="PROSITE" id="PS50235"/>
    </source>
</evidence>
<feature type="region of interest" description="Disordered" evidence="1">
    <location>
        <begin position="551"/>
        <end position="585"/>
    </location>
</feature>
<dbReference type="SUPFAM" id="SSF54001">
    <property type="entry name" value="Cysteine proteinases"/>
    <property type="match status" value="1"/>
</dbReference>
<dbReference type="Pfam" id="PF00443">
    <property type="entry name" value="UCH"/>
    <property type="match status" value="1"/>
</dbReference>
<dbReference type="InterPro" id="IPR038765">
    <property type="entry name" value="Papain-like_cys_pep_sf"/>
</dbReference>
<dbReference type="EMBL" id="CAJNOG010000294">
    <property type="protein sequence ID" value="CAF1152456.1"/>
    <property type="molecule type" value="Genomic_DNA"/>
</dbReference>
<accession>A0A814T2E5</accession>
<reference evidence="3" key="1">
    <citation type="submission" date="2021-02" db="EMBL/GenBank/DDBJ databases">
        <authorList>
            <person name="Nowell W R."/>
        </authorList>
    </citation>
    <scope>NUCLEOTIDE SEQUENCE</scope>
</reference>
<dbReference type="AlphaFoldDB" id="A0A814T2E5"/>
<comment type="caution">
    <text evidence="3">The sequence shown here is derived from an EMBL/GenBank/DDBJ whole genome shotgun (WGS) entry which is preliminary data.</text>
</comment>
<feature type="domain" description="USP" evidence="2">
    <location>
        <begin position="302"/>
        <end position="682"/>
    </location>
</feature>
<dbReference type="GO" id="GO:0005634">
    <property type="term" value="C:nucleus"/>
    <property type="evidence" value="ECO:0007669"/>
    <property type="project" value="TreeGrafter"/>
</dbReference>
<dbReference type="GO" id="GO:0005829">
    <property type="term" value="C:cytosol"/>
    <property type="evidence" value="ECO:0007669"/>
    <property type="project" value="TreeGrafter"/>
</dbReference>
<evidence type="ECO:0000313" key="4">
    <source>
        <dbReference type="Proteomes" id="UP000663845"/>
    </source>
</evidence>
<proteinExistence type="predicted"/>